<dbReference type="HOGENOM" id="CLU_2941846_0_0_1"/>
<name>X0B7F1_FUSOX</name>
<gene>
    <name evidence="2" type="ORF">FOQG_17629</name>
</gene>
<feature type="compositionally biased region" description="Basic and acidic residues" evidence="1">
    <location>
        <begin position="51"/>
        <end position="60"/>
    </location>
</feature>
<feature type="region of interest" description="Disordered" evidence="1">
    <location>
        <begin position="1"/>
        <end position="60"/>
    </location>
</feature>
<feature type="compositionally biased region" description="Polar residues" evidence="1">
    <location>
        <begin position="1"/>
        <end position="18"/>
    </location>
</feature>
<organism evidence="2 3">
    <name type="scientific">Fusarium oxysporum f. sp. raphani 54005</name>
    <dbReference type="NCBI Taxonomy" id="1089458"/>
    <lineage>
        <taxon>Eukaryota</taxon>
        <taxon>Fungi</taxon>
        <taxon>Dikarya</taxon>
        <taxon>Ascomycota</taxon>
        <taxon>Pezizomycotina</taxon>
        <taxon>Sordariomycetes</taxon>
        <taxon>Hypocreomycetidae</taxon>
        <taxon>Hypocreales</taxon>
        <taxon>Nectriaceae</taxon>
        <taxon>Fusarium</taxon>
        <taxon>Fusarium oxysporum species complex</taxon>
    </lineage>
</organism>
<dbReference type="AlphaFoldDB" id="X0B7F1"/>
<proteinExistence type="predicted"/>
<accession>X0B7F1</accession>
<keyword evidence="3" id="KW-1185">Reference proteome</keyword>
<evidence type="ECO:0000256" key="1">
    <source>
        <dbReference type="SAM" id="MobiDB-lite"/>
    </source>
</evidence>
<dbReference type="EMBL" id="JH658586">
    <property type="protein sequence ID" value="EXK77666.1"/>
    <property type="molecule type" value="Genomic_DNA"/>
</dbReference>
<evidence type="ECO:0000313" key="3">
    <source>
        <dbReference type="Proteomes" id="UP000030663"/>
    </source>
</evidence>
<sequence>MPDINDQPQESGNTPEQSSPKDDPSGNPPVAGEFPVSVYQGGTPVLIDTTTRAEEKGEHK</sequence>
<evidence type="ECO:0000313" key="2">
    <source>
        <dbReference type="EMBL" id="EXK77666.1"/>
    </source>
</evidence>
<protein>
    <submittedName>
        <fullName evidence="2">Uncharacterized protein</fullName>
    </submittedName>
</protein>
<dbReference type="Proteomes" id="UP000030663">
    <property type="component" value="Unassembled WGS sequence"/>
</dbReference>
<reference evidence="2 3" key="1">
    <citation type="submission" date="2011-11" db="EMBL/GenBank/DDBJ databases">
        <title>The Genome Sequence of Fusarium oxysporum PHW815.</title>
        <authorList>
            <consortium name="The Broad Institute Genome Sequencing Platform"/>
            <person name="Ma L.-J."/>
            <person name="Gale L.R."/>
            <person name="Schwartz D.C."/>
            <person name="Zhou S."/>
            <person name="Corby-Kistler H."/>
            <person name="Young S.K."/>
            <person name="Zeng Q."/>
            <person name="Gargeya S."/>
            <person name="Fitzgerald M."/>
            <person name="Haas B."/>
            <person name="Abouelleil A."/>
            <person name="Alvarado L."/>
            <person name="Arachchi H.M."/>
            <person name="Berlin A."/>
            <person name="Brown A."/>
            <person name="Chapman S.B."/>
            <person name="Chen Z."/>
            <person name="Dunbar C."/>
            <person name="Freedman E."/>
            <person name="Gearin G."/>
            <person name="Goldberg J."/>
            <person name="Griggs A."/>
            <person name="Gujja S."/>
            <person name="Heiman D."/>
            <person name="Howarth C."/>
            <person name="Larson L."/>
            <person name="Lui A."/>
            <person name="MacDonald P.J.P."/>
            <person name="Montmayeur A."/>
            <person name="Murphy C."/>
            <person name="Neiman D."/>
            <person name="Pearson M."/>
            <person name="Priest M."/>
            <person name="Roberts A."/>
            <person name="Saif S."/>
            <person name="Shea T."/>
            <person name="Shenoy N."/>
            <person name="Sisk P."/>
            <person name="Stolte C."/>
            <person name="Sykes S."/>
            <person name="Wortman J."/>
            <person name="Nusbaum C."/>
            <person name="Birren B."/>
        </authorList>
    </citation>
    <scope>NUCLEOTIDE SEQUENCE [LARGE SCALE GENOMIC DNA]</scope>
    <source>
        <strain evidence="2 3">54005</strain>
    </source>
</reference>